<dbReference type="SUPFAM" id="SSF53720">
    <property type="entry name" value="ALDH-like"/>
    <property type="match status" value="1"/>
</dbReference>
<sequence length="507" mass="55399">MWARALSERHFIGKRTSSRRPPVMPKPFSKIRSAAIDGRLHNPIFRKTQLKALHDALSKSITEIQRVISKDTGHRLAEVKVECWLALRTIAEAYTAIDSAKALKEANALAEGKDAPDAREPIGIVVIEPTSHTFFYSLISALVPALAGGNCVLIQAEQSMLETPTYILKLIQDALDADIIHVSRTKVNGADIGHRHVRVLQNGSTEAPLANEIVSRSQALVAAIVERDADIQAAAKALVTMRFGLRGKSPYAPDVVLVNEWVKKEFLVAVTQHSIQLMSEAGQAAGGRKFEAQGLLDEIVKEGFANVISAGREGIILDIESRRSFLMQRKLQERCLGVLAVTSMDDAIDVSKRLGRLAAAYVFSSPTTAKYICEFIDSDLSFVNHAPTNLLFGPISPADKPLDHAKGGRYSQTLFTIPKPQYITKPALISQLEKLLTSATSQQLHKLDAEASIVLPDMKRPEKQNGIGFFNQGLLTGGIIFLTTIVSATGGLAYCGLKYLWPLIRPL</sequence>
<feature type="transmembrane region" description="Helical" evidence="1">
    <location>
        <begin position="474"/>
        <end position="497"/>
    </location>
</feature>
<evidence type="ECO:0000259" key="2">
    <source>
        <dbReference type="Pfam" id="PF00171"/>
    </source>
</evidence>
<evidence type="ECO:0000313" key="4">
    <source>
        <dbReference type="Proteomes" id="UP000233524"/>
    </source>
</evidence>
<dbReference type="VEuPathDB" id="FungiDB:jhhlp_000743"/>
<keyword evidence="1" id="KW-0472">Membrane</keyword>
<dbReference type="GO" id="GO:0016620">
    <property type="term" value="F:oxidoreductase activity, acting on the aldehyde or oxo group of donors, NAD or NADP as acceptor"/>
    <property type="evidence" value="ECO:0007669"/>
    <property type="project" value="InterPro"/>
</dbReference>
<dbReference type="Gene3D" id="3.40.605.10">
    <property type="entry name" value="Aldehyde Dehydrogenase, Chain A, domain 1"/>
    <property type="match status" value="1"/>
</dbReference>
<dbReference type="InterPro" id="IPR016161">
    <property type="entry name" value="Ald_DH/histidinol_DH"/>
</dbReference>
<reference evidence="3 4" key="1">
    <citation type="journal article" date="2017" name="G3 (Bethesda)">
        <title>First Draft Genome Sequence of the Pathogenic Fungus Lomentospora prolificans (Formerly Scedosporium prolificans).</title>
        <authorList>
            <person name="Luo R."/>
            <person name="Zimin A."/>
            <person name="Workman R."/>
            <person name="Fan Y."/>
            <person name="Pertea G."/>
            <person name="Grossman N."/>
            <person name="Wear M.P."/>
            <person name="Jia B."/>
            <person name="Miller H."/>
            <person name="Casadevall A."/>
            <person name="Timp W."/>
            <person name="Zhang S.X."/>
            <person name="Salzberg S.L."/>
        </authorList>
    </citation>
    <scope>NUCLEOTIDE SEQUENCE [LARGE SCALE GENOMIC DNA]</scope>
    <source>
        <strain evidence="3 4">JHH-5317</strain>
    </source>
</reference>
<dbReference type="InParanoid" id="A0A2N3NJB0"/>
<dbReference type="AlphaFoldDB" id="A0A2N3NJB0"/>
<dbReference type="STRING" id="41688.A0A2N3NJB0"/>
<dbReference type="EMBL" id="NLAX01000003">
    <property type="protein sequence ID" value="PKS12535.1"/>
    <property type="molecule type" value="Genomic_DNA"/>
</dbReference>
<dbReference type="Pfam" id="PF00171">
    <property type="entry name" value="Aldedh"/>
    <property type="match status" value="1"/>
</dbReference>
<keyword evidence="1" id="KW-1133">Transmembrane helix</keyword>
<protein>
    <recommendedName>
        <fullName evidence="2">Aldehyde dehydrogenase domain-containing protein</fullName>
    </recommendedName>
</protein>
<keyword evidence="4" id="KW-1185">Reference proteome</keyword>
<comment type="caution">
    <text evidence="3">The sequence shown here is derived from an EMBL/GenBank/DDBJ whole genome shotgun (WGS) entry which is preliminary data.</text>
</comment>
<evidence type="ECO:0000256" key="1">
    <source>
        <dbReference type="SAM" id="Phobius"/>
    </source>
</evidence>
<dbReference type="PANTHER" id="PTHR43111">
    <property type="entry name" value="ALDEHYDE DEHYDROGENASE B-RELATED"/>
    <property type="match status" value="1"/>
</dbReference>
<organism evidence="3 4">
    <name type="scientific">Lomentospora prolificans</name>
    <dbReference type="NCBI Taxonomy" id="41688"/>
    <lineage>
        <taxon>Eukaryota</taxon>
        <taxon>Fungi</taxon>
        <taxon>Dikarya</taxon>
        <taxon>Ascomycota</taxon>
        <taxon>Pezizomycotina</taxon>
        <taxon>Sordariomycetes</taxon>
        <taxon>Hypocreomycetidae</taxon>
        <taxon>Microascales</taxon>
        <taxon>Microascaceae</taxon>
        <taxon>Lomentospora</taxon>
    </lineage>
</organism>
<dbReference type="InterPro" id="IPR016163">
    <property type="entry name" value="Ald_DH_C"/>
</dbReference>
<evidence type="ECO:0000313" key="3">
    <source>
        <dbReference type="EMBL" id="PKS12535.1"/>
    </source>
</evidence>
<dbReference type="InterPro" id="IPR016162">
    <property type="entry name" value="Ald_DH_N"/>
</dbReference>
<keyword evidence="1" id="KW-0812">Transmembrane</keyword>
<accession>A0A2N3NJB0</accession>
<proteinExistence type="predicted"/>
<dbReference type="Gene3D" id="3.40.309.10">
    <property type="entry name" value="Aldehyde Dehydrogenase, Chain A, domain 2"/>
    <property type="match status" value="1"/>
</dbReference>
<dbReference type="PANTHER" id="PTHR43111:SF1">
    <property type="entry name" value="ALDEHYDE DEHYDROGENASE B-RELATED"/>
    <property type="match status" value="1"/>
</dbReference>
<feature type="domain" description="Aldehyde dehydrogenase" evidence="2">
    <location>
        <begin position="46"/>
        <end position="277"/>
    </location>
</feature>
<dbReference type="Proteomes" id="UP000233524">
    <property type="component" value="Unassembled WGS sequence"/>
</dbReference>
<gene>
    <name evidence="3" type="ORF">jhhlp_000743</name>
</gene>
<dbReference type="OrthoDB" id="5596991at2759"/>
<dbReference type="InterPro" id="IPR015590">
    <property type="entry name" value="Aldehyde_DH_dom"/>
</dbReference>
<name>A0A2N3NJB0_9PEZI</name>